<dbReference type="GO" id="GO:0016757">
    <property type="term" value="F:glycosyltransferase activity"/>
    <property type="evidence" value="ECO:0007669"/>
    <property type="project" value="UniProtKB-KW"/>
</dbReference>
<dbReference type="Proteomes" id="UP000030004">
    <property type="component" value="Unassembled WGS sequence"/>
</dbReference>
<dbReference type="Pfam" id="PF13641">
    <property type="entry name" value="Glyco_tranf_2_3"/>
    <property type="match status" value="1"/>
</dbReference>
<dbReference type="EMBL" id="AQQX01000002">
    <property type="protein sequence ID" value="KGM49830.1"/>
    <property type="molecule type" value="Genomic_DNA"/>
</dbReference>
<name>A0A0A0EHQ0_9RHOB</name>
<dbReference type="PANTHER" id="PTHR43179">
    <property type="entry name" value="RHAMNOSYLTRANSFERASE WBBL"/>
    <property type="match status" value="1"/>
</dbReference>
<evidence type="ECO:0000313" key="4">
    <source>
        <dbReference type="EMBL" id="KGM49830.1"/>
    </source>
</evidence>
<keyword evidence="5" id="KW-1185">Reference proteome</keyword>
<sequence length="410" mass="45338">MTLPVSVVVVSRGRRDSLVLTLVGLSRLFYPNYEIVVVADAEGLEAVKLARMSDEVKTVAFADPNIAEARNRGIAVAAGEVIAFIDDDAIPEPTWLNNLVAPFADPQVSAVGGFVRGRNGISFQWKAHSVDHTGRATPLQIDETRSTVLTPPAGQAIKTEGTNMAFRRDVLAGIGGFDPAYRFYLDETDLNMRLAKARRVTAIAPLAEVHHAFAPSARRLASRAPKDLFEIGASLACYLRRHCPEPERASVVERFCRERNDALIEHMVAGRLEPGDVRRLRQRLRDGIRAGETRSLTPLPALPHSKAPFLPFASRVKDRGTVVAGRVFACKRLRALARRKAKEGHSVSLFLFSPTALFHRVRMTRDGVWEQSGGLWGKSARTEPWFALTGFQRRLKREKTRVAAVRGIPN</sequence>
<dbReference type="RefSeq" id="WP_043747233.1">
    <property type="nucleotide sequence ID" value="NZ_AQQX01000002.1"/>
</dbReference>
<evidence type="ECO:0000256" key="1">
    <source>
        <dbReference type="ARBA" id="ARBA00006739"/>
    </source>
</evidence>
<reference evidence="4 5" key="1">
    <citation type="journal article" date="2015" name="Antonie Van Leeuwenhoek">
        <title>Pseudooceanicola atlanticus gen. nov. sp. nov., isolated from surface seawater of the Atlantic Ocean and reclassification of Oceanicola batsensis, Oceanicola marinus, Oceanicola nitratireducens, Oceanicola nanhaiensis, Oceanicola antarcticus and Oceanicola flagellatus, as Pseudooceanicola batsensis comb. nov., Pseudooceanicola marinus comb. nov., Pseudooceanicola nitratireducens comb. nov., Pseudooceanicola nanhaiensis comb. nov., Pseudooceanicola antarcticus comb. nov., and Pseudooceanicola flagellatus comb. nov.</title>
        <authorList>
            <person name="Lai Q."/>
            <person name="Li G."/>
            <person name="Liu X."/>
            <person name="Du Y."/>
            <person name="Sun F."/>
            <person name="Shao Z."/>
        </authorList>
    </citation>
    <scope>NUCLEOTIDE SEQUENCE [LARGE SCALE GENOMIC DNA]</scope>
    <source>
        <strain evidence="4 5">22II-s11g</strain>
    </source>
</reference>
<dbReference type="SUPFAM" id="SSF53448">
    <property type="entry name" value="Nucleotide-diphospho-sugar transferases"/>
    <property type="match status" value="1"/>
</dbReference>
<dbReference type="Gene3D" id="3.90.550.10">
    <property type="entry name" value="Spore Coat Polysaccharide Biosynthesis Protein SpsA, Chain A"/>
    <property type="match status" value="1"/>
</dbReference>
<evidence type="ECO:0000313" key="5">
    <source>
        <dbReference type="Proteomes" id="UP000030004"/>
    </source>
</evidence>
<gene>
    <name evidence="4" type="ORF">ATO9_07420</name>
</gene>
<comment type="caution">
    <text evidence="4">The sequence shown here is derived from an EMBL/GenBank/DDBJ whole genome shotgun (WGS) entry which is preliminary data.</text>
</comment>
<evidence type="ECO:0000256" key="3">
    <source>
        <dbReference type="ARBA" id="ARBA00022679"/>
    </source>
</evidence>
<accession>A0A0A0EHQ0</accession>
<dbReference type="InterPro" id="IPR029044">
    <property type="entry name" value="Nucleotide-diphossugar_trans"/>
</dbReference>
<proteinExistence type="inferred from homology"/>
<organism evidence="4 5">
    <name type="scientific">Pseudooceanicola atlanticus</name>
    <dbReference type="NCBI Taxonomy" id="1461694"/>
    <lineage>
        <taxon>Bacteria</taxon>
        <taxon>Pseudomonadati</taxon>
        <taxon>Pseudomonadota</taxon>
        <taxon>Alphaproteobacteria</taxon>
        <taxon>Rhodobacterales</taxon>
        <taxon>Paracoccaceae</taxon>
        <taxon>Pseudooceanicola</taxon>
    </lineage>
</organism>
<keyword evidence="3 4" id="KW-0808">Transferase</keyword>
<dbReference type="STRING" id="1461694.ATO9_07420"/>
<dbReference type="eggNOG" id="COG1216">
    <property type="taxonomic scope" value="Bacteria"/>
</dbReference>
<dbReference type="AlphaFoldDB" id="A0A0A0EHQ0"/>
<protein>
    <submittedName>
        <fullName evidence="4">Glycosyl transferase</fullName>
    </submittedName>
</protein>
<evidence type="ECO:0000256" key="2">
    <source>
        <dbReference type="ARBA" id="ARBA00022676"/>
    </source>
</evidence>
<comment type="similarity">
    <text evidence="1">Belongs to the glycosyltransferase 2 family.</text>
</comment>
<dbReference type="PANTHER" id="PTHR43179:SF12">
    <property type="entry name" value="GALACTOFURANOSYLTRANSFERASE GLFT2"/>
    <property type="match status" value="1"/>
</dbReference>
<dbReference type="OrthoDB" id="153025at2"/>
<keyword evidence="2" id="KW-0328">Glycosyltransferase</keyword>